<keyword evidence="2" id="KW-1185">Reference proteome</keyword>
<protein>
    <submittedName>
        <fullName evidence="3">Uncharacterized protein LOC132712369</fullName>
    </submittedName>
</protein>
<accession>A0ABM3ZMA4</accession>
<dbReference type="GeneID" id="132712369"/>
<feature type="region of interest" description="Disordered" evidence="1">
    <location>
        <begin position="252"/>
        <end position="286"/>
    </location>
</feature>
<evidence type="ECO:0000256" key="1">
    <source>
        <dbReference type="SAM" id="MobiDB-lite"/>
    </source>
</evidence>
<gene>
    <name evidence="3" type="primary">LOC132712369</name>
</gene>
<feature type="region of interest" description="Disordered" evidence="1">
    <location>
        <begin position="46"/>
        <end position="77"/>
    </location>
</feature>
<evidence type="ECO:0000313" key="3">
    <source>
        <dbReference type="RefSeq" id="XP_060549504.1"/>
    </source>
</evidence>
<sequence length="286" mass="29592">MTTVSPQATSTAAPGVQVDQLSLQDCPAVIQPDALWGVAAVSDPVPATSSGMPPPALPVSSGSVSAPPPTVSDSGAAQKHDFISPQQIHRWIATAVQQSLASQVGPVSRAASIRSGLSTSRVDVLQDDILSIDAPDSPVASVSSHASSLAEEVSHELDLSEDEGLPPDQPAFTGLFPQALFKSLLHKAVLTAQLGSPASAQPVPTTSQRALNSLFAEPSKPVDIIPPPLCFLRSSRSNGPLLHQSHLYGPTELLHGSGSGRPSPGSIRRCSSGRPLAARPGSWNFR</sequence>
<reference evidence="3" key="1">
    <citation type="submission" date="2025-08" db="UniProtKB">
        <authorList>
            <consortium name="RefSeq"/>
        </authorList>
    </citation>
    <scope>IDENTIFICATION</scope>
    <source>
        <tissue evidence="3">Blood</tissue>
    </source>
</reference>
<dbReference type="RefSeq" id="XP_060549504.1">
    <property type="nucleotide sequence ID" value="XM_060693521.1"/>
</dbReference>
<feature type="compositionally biased region" description="Low complexity" evidence="1">
    <location>
        <begin position="260"/>
        <end position="275"/>
    </location>
</feature>
<proteinExistence type="predicted"/>
<name>A0ABM3ZMA4_PANGU</name>
<feature type="compositionally biased region" description="Low complexity" evidence="1">
    <location>
        <begin position="141"/>
        <end position="151"/>
    </location>
</feature>
<organism evidence="2 3">
    <name type="scientific">Pantherophis guttatus</name>
    <name type="common">Corn snake</name>
    <name type="synonym">Elaphe guttata</name>
    <dbReference type="NCBI Taxonomy" id="94885"/>
    <lineage>
        <taxon>Eukaryota</taxon>
        <taxon>Metazoa</taxon>
        <taxon>Chordata</taxon>
        <taxon>Craniata</taxon>
        <taxon>Vertebrata</taxon>
        <taxon>Euteleostomi</taxon>
        <taxon>Lepidosauria</taxon>
        <taxon>Squamata</taxon>
        <taxon>Bifurcata</taxon>
        <taxon>Unidentata</taxon>
        <taxon>Episquamata</taxon>
        <taxon>Toxicofera</taxon>
        <taxon>Serpentes</taxon>
        <taxon>Colubroidea</taxon>
        <taxon>Colubridae</taxon>
        <taxon>Colubrinae</taxon>
        <taxon>Pantherophis</taxon>
    </lineage>
</organism>
<feature type="region of interest" description="Disordered" evidence="1">
    <location>
        <begin position="141"/>
        <end position="171"/>
    </location>
</feature>
<dbReference type="Proteomes" id="UP001652622">
    <property type="component" value="Unplaced"/>
</dbReference>
<evidence type="ECO:0000313" key="2">
    <source>
        <dbReference type="Proteomes" id="UP001652622"/>
    </source>
</evidence>